<dbReference type="OrthoDB" id="6514242at2759"/>
<evidence type="ECO:0000256" key="9">
    <source>
        <dbReference type="SAM" id="MobiDB-lite"/>
    </source>
</evidence>
<proteinExistence type="predicted"/>
<evidence type="ECO:0000313" key="11">
    <source>
        <dbReference type="EMBL" id="KAG5183287.1"/>
    </source>
</evidence>
<dbReference type="AlphaFoldDB" id="A0A835YX18"/>
<protein>
    <recommendedName>
        <fullName evidence="2">histone acetyltransferase</fullName>
        <ecNumber evidence="2">2.3.1.48</ecNumber>
    </recommendedName>
</protein>
<name>A0A835YX18_9STRA</name>
<evidence type="ECO:0000256" key="5">
    <source>
        <dbReference type="ARBA" id="ARBA00023015"/>
    </source>
</evidence>
<keyword evidence="6" id="KW-0804">Transcription</keyword>
<dbReference type="Pfam" id="PF08214">
    <property type="entry name" value="HAT_KAT11"/>
    <property type="match status" value="1"/>
</dbReference>
<dbReference type="GO" id="GO:0005667">
    <property type="term" value="C:transcription regulator complex"/>
    <property type="evidence" value="ECO:0007669"/>
    <property type="project" value="TreeGrafter"/>
</dbReference>
<keyword evidence="7" id="KW-0539">Nucleus</keyword>
<dbReference type="GO" id="GO:0031490">
    <property type="term" value="F:chromatin DNA binding"/>
    <property type="evidence" value="ECO:0007669"/>
    <property type="project" value="TreeGrafter"/>
</dbReference>
<evidence type="ECO:0000256" key="3">
    <source>
        <dbReference type="ARBA" id="ARBA00022679"/>
    </source>
</evidence>
<feature type="compositionally biased region" description="Basic and acidic residues" evidence="9">
    <location>
        <begin position="20"/>
        <end position="35"/>
    </location>
</feature>
<feature type="compositionally biased region" description="Low complexity" evidence="9">
    <location>
        <begin position="47"/>
        <end position="62"/>
    </location>
</feature>
<gene>
    <name evidence="11" type="ORF">JKP88DRAFT_273267</name>
</gene>
<evidence type="ECO:0000256" key="6">
    <source>
        <dbReference type="ARBA" id="ARBA00023163"/>
    </source>
</evidence>
<dbReference type="PANTHER" id="PTHR13808">
    <property type="entry name" value="CBP/P300-RELATED"/>
    <property type="match status" value="1"/>
</dbReference>
<feature type="region of interest" description="Disordered" evidence="9">
    <location>
        <begin position="620"/>
        <end position="665"/>
    </location>
</feature>
<evidence type="ECO:0000256" key="2">
    <source>
        <dbReference type="ARBA" id="ARBA00013184"/>
    </source>
</evidence>
<evidence type="ECO:0000256" key="4">
    <source>
        <dbReference type="ARBA" id="ARBA00022853"/>
    </source>
</evidence>
<keyword evidence="3" id="KW-0808">Transferase</keyword>
<keyword evidence="5" id="KW-0805">Transcription regulation</keyword>
<organism evidence="11 12">
    <name type="scientific">Tribonema minus</name>
    <dbReference type="NCBI Taxonomy" id="303371"/>
    <lineage>
        <taxon>Eukaryota</taxon>
        <taxon>Sar</taxon>
        <taxon>Stramenopiles</taxon>
        <taxon>Ochrophyta</taxon>
        <taxon>PX clade</taxon>
        <taxon>Xanthophyceae</taxon>
        <taxon>Tribonematales</taxon>
        <taxon>Tribonemataceae</taxon>
        <taxon>Tribonema</taxon>
    </lineage>
</organism>
<comment type="subcellular location">
    <subcellularLocation>
        <location evidence="1">Nucleus</location>
    </subcellularLocation>
</comment>
<dbReference type="Proteomes" id="UP000664859">
    <property type="component" value="Unassembled WGS sequence"/>
</dbReference>
<dbReference type="GO" id="GO:0045944">
    <property type="term" value="P:positive regulation of transcription by RNA polymerase II"/>
    <property type="evidence" value="ECO:0007669"/>
    <property type="project" value="TreeGrafter"/>
</dbReference>
<feature type="compositionally biased region" description="Low complexity" evidence="9">
    <location>
        <begin position="621"/>
        <end position="640"/>
    </location>
</feature>
<evidence type="ECO:0000259" key="10">
    <source>
        <dbReference type="PROSITE" id="PS51727"/>
    </source>
</evidence>
<dbReference type="GO" id="GO:0005634">
    <property type="term" value="C:nucleus"/>
    <property type="evidence" value="ECO:0007669"/>
    <property type="project" value="UniProtKB-SubCell"/>
</dbReference>
<evidence type="ECO:0000256" key="1">
    <source>
        <dbReference type="ARBA" id="ARBA00004123"/>
    </source>
</evidence>
<comment type="catalytic activity">
    <reaction evidence="8">
        <text>L-lysyl-[protein] + acetyl-CoA = N(6)-acetyl-L-lysyl-[protein] + CoA + H(+)</text>
        <dbReference type="Rhea" id="RHEA:45948"/>
        <dbReference type="Rhea" id="RHEA-COMP:9752"/>
        <dbReference type="Rhea" id="RHEA-COMP:10731"/>
        <dbReference type="ChEBI" id="CHEBI:15378"/>
        <dbReference type="ChEBI" id="CHEBI:29969"/>
        <dbReference type="ChEBI" id="CHEBI:57287"/>
        <dbReference type="ChEBI" id="CHEBI:57288"/>
        <dbReference type="ChEBI" id="CHEBI:61930"/>
        <dbReference type="EC" id="2.3.1.48"/>
    </reaction>
</comment>
<dbReference type="InterPro" id="IPR031162">
    <property type="entry name" value="CBP_P300_HAT"/>
</dbReference>
<dbReference type="GO" id="GO:0000123">
    <property type="term" value="C:histone acetyltransferase complex"/>
    <property type="evidence" value="ECO:0007669"/>
    <property type="project" value="TreeGrafter"/>
</dbReference>
<keyword evidence="12" id="KW-1185">Reference proteome</keyword>
<evidence type="ECO:0000256" key="8">
    <source>
        <dbReference type="ARBA" id="ARBA00048017"/>
    </source>
</evidence>
<evidence type="ECO:0000256" key="7">
    <source>
        <dbReference type="ARBA" id="ARBA00023242"/>
    </source>
</evidence>
<dbReference type="GO" id="GO:0003713">
    <property type="term" value="F:transcription coactivator activity"/>
    <property type="evidence" value="ECO:0007669"/>
    <property type="project" value="TreeGrafter"/>
</dbReference>
<dbReference type="PANTHER" id="PTHR13808:SF1">
    <property type="entry name" value="HISTONE ACETYLTRANSFERASE"/>
    <property type="match status" value="1"/>
</dbReference>
<accession>A0A835YX18</accession>
<dbReference type="SMART" id="SM01250">
    <property type="entry name" value="KAT11"/>
    <property type="match status" value="1"/>
</dbReference>
<keyword evidence="4" id="KW-0156">Chromatin regulator</keyword>
<dbReference type="InterPro" id="IPR013178">
    <property type="entry name" value="Histone_AcTrfase_Rtt109/CBP"/>
</dbReference>
<feature type="region of interest" description="Disordered" evidence="9">
    <location>
        <begin position="14"/>
        <end position="66"/>
    </location>
</feature>
<feature type="domain" description="CBP/p300-type HAT" evidence="10">
    <location>
        <begin position="201"/>
        <end position="571"/>
    </location>
</feature>
<evidence type="ECO:0000313" key="12">
    <source>
        <dbReference type="Proteomes" id="UP000664859"/>
    </source>
</evidence>
<dbReference type="EMBL" id="JAFCMP010000223">
    <property type="protein sequence ID" value="KAG5183287.1"/>
    <property type="molecule type" value="Genomic_DNA"/>
</dbReference>
<reference evidence="11" key="1">
    <citation type="submission" date="2021-02" db="EMBL/GenBank/DDBJ databases">
        <title>First Annotated Genome of the Yellow-green Alga Tribonema minus.</title>
        <authorList>
            <person name="Mahan K.M."/>
        </authorList>
    </citation>
    <scope>NUCLEOTIDE SEQUENCE</scope>
    <source>
        <strain evidence="11">UTEX B ZZ1240</strain>
    </source>
</reference>
<dbReference type="PROSITE" id="PS51727">
    <property type="entry name" value="CBP_P300_HAT"/>
    <property type="match status" value="1"/>
</dbReference>
<dbReference type="GO" id="GO:0004402">
    <property type="term" value="F:histone acetyltransferase activity"/>
    <property type="evidence" value="ECO:0007669"/>
    <property type="project" value="InterPro"/>
</dbReference>
<dbReference type="EC" id="2.3.1.48" evidence="2"/>
<sequence>MQLKEFCAGYVHTLVGSGDNAKDDGGGKMSADESRGTGGDEDAAPGSPSSEVDAASASAAEAPDPESDLRLCMVSGAPAAVLERMLRVTKGEHFHFHTLASVVQQLMDLAVADDDRKPLRNALCEVVENVENLGRQSSEAASRDSTPSSAPQEACKTWKKCLVKCKIELETPSNWIQCSTVERAPQRRQRLLMHPRMQYHRTSMAPSPSMHPSLWRMDDRLQELKMEQPAGYSIFAVVPVNETVSFDVPAIVRQRCAASSADQVPLPETIPSTNKCICIYQVQEGQAVLLMVLYCHEYGKDAPACNAGRVYMSYLDTVALAKPAEARTTIYQEVVAAYMDWVRRRGFSFMHLWSWPPAKGDEYILVGHPLCQGTLPQPALLQWYRKLLARCKDELGLVADVTNAYDQYYVESIHGQAEDAVKRKRSAVAPPAIGKLVMPLFDGDFLVKAVQRDSAQSAGGSSAAAHVAAARDLVAICGDMQKEGPNLLVVRLAAPSATLRKDAWNQSAKAAEPWMEPLQLTDPDVPCSCEVFSTRDTFKETCMLQQLQFTSPTFAKHATGSLIFVQLHPESQALNLNSAELKAAADETKAGREQQLQLRQQAGVRAAELVPQAQGVQEPLGGATAAAGGAASANNSPEAAIGKRHAAETSDAPPAQFPRLSGSTP</sequence>
<comment type="caution">
    <text evidence="11">The sequence shown here is derived from an EMBL/GenBank/DDBJ whole genome shotgun (WGS) entry which is preliminary data.</text>
</comment>